<evidence type="ECO:0000256" key="3">
    <source>
        <dbReference type="ARBA" id="ARBA00023015"/>
    </source>
</evidence>
<dbReference type="GO" id="GO:0000156">
    <property type="term" value="F:phosphorelay response regulator activity"/>
    <property type="evidence" value="ECO:0007669"/>
    <property type="project" value="TreeGrafter"/>
</dbReference>
<feature type="domain" description="OmpR/PhoB-type" evidence="9">
    <location>
        <begin position="124"/>
        <end position="220"/>
    </location>
</feature>
<feature type="modified residue" description="4-aspartylphosphate" evidence="6">
    <location>
        <position position="51"/>
    </location>
</feature>
<evidence type="ECO:0000256" key="1">
    <source>
        <dbReference type="ARBA" id="ARBA00022553"/>
    </source>
</evidence>
<dbReference type="RefSeq" id="WP_064008762.1">
    <property type="nucleotide sequence ID" value="NZ_LUUG01000072.1"/>
</dbReference>
<dbReference type="SUPFAM" id="SSF46894">
    <property type="entry name" value="C-terminal effector domain of the bipartite response regulators"/>
    <property type="match status" value="1"/>
</dbReference>
<dbReference type="SMART" id="SM00862">
    <property type="entry name" value="Trans_reg_C"/>
    <property type="match status" value="1"/>
</dbReference>
<dbReference type="InterPro" id="IPR001867">
    <property type="entry name" value="OmpR/PhoB-type_DNA-bd"/>
</dbReference>
<feature type="domain" description="Response regulatory" evidence="8">
    <location>
        <begin position="2"/>
        <end position="116"/>
    </location>
</feature>
<dbReference type="InterPro" id="IPR036388">
    <property type="entry name" value="WH-like_DNA-bd_sf"/>
</dbReference>
<dbReference type="EMBL" id="LUUG01000072">
    <property type="protein sequence ID" value="OAI04369.1"/>
    <property type="molecule type" value="Genomic_DNA"/>
</dbReference>
<dbReference type="InterPro" id="IPR039420">
    <property type="entry name" value="WalR-like"/>
</dbReference>
<dbReference type="InterPro" id="IPR001789">
    <property type="entry name" value="Sig_transdc_resp-reg_receiver"/>
</dbReference>
<evidence type="ECO:0000313" key="11">
    <source>
        <dbReference type="Proteomes" id="UP000078090"/>
    </source>
</evidence>
<reference evidence="11" key="1">
    <citation type="submission" date="2016-03" db="EMBL/GenBank/DDBJ databases">
        <authorList>
            <person name="Heylen K."/>
            <person name="De Vos P."/>
            <person name="Vekeman B."/>
        </authorList>
    </citation>
    <scope>NUCLEOTIDE SEQUENCE [LARGE SCALE GENOMIC DNA]</scope>
    <source>
        <strain evidence="11">R-45363</strain>
    </source>
</reference>
<dbReference type="Gene3D" id="6.10.250.690">
    <property type="match status" value="1"/>
</dbReference>
<dbReference type="PANTHER" id="PTHR48111">
    <property type="entry name" value="REGULATOR OF RPOS"/>
    <property type="match status" value="1"/>
</dbReference>
<dbReference type="InterPro" id="IPR016032">
    <property type="entry name" value="Sig_transdc_resp-reg_C-effctor"/>
</dbReference>
<dbReference type="GO" id="GO:0005829">
    <property type="term" value="C:cytosol"/>
    <property type="evidence" value="ECO:0007669"/>
    <property type="project" value="TreeGrafter"/>
</dbReference>
<dbReference type="PROSITE" id="PS50110">
    <property type="entry name" value="RESPONSE_REGULATORY"/>
    <property type="match status" value="1"/>
</dbReference>
<dbReference type="FunFam" id="3.40.50.2300:FF:000002">
    <property type="entry name" value="DNA-binding response regulator PhoP"/>
    <property type="match status" value="1"/>
</dbReference>
<organism evidence="10 11">
    <name type="scientific">Methylomonas methanica</name>
    <dbReference type="NCBI Taxonomy" id="421"/>
    <lineage>
        <taxon>Bacteria</taxon>
        <taxon>Pseudomonadati</taxon>
        <taxon>Pseudomonadota</taxon>
        <taxon>Gammaproteobacteria</taxon>
        <taxon>Methylococcales</taxon>
        <taxon>Methylococcaceae</taxon>
        <taxon>Methylomonas</taxon>
    </lineage>
</organism>
<keyword evidence="4 7" id="KW-0238">DNA-binding</keyword>
<dbReference type="GO" id="GO:0032993">
    <property type="term" value="C:protein-DNA complex"/>
    <property type="evidence" value="ECO:0007669"/>
    <property type="project" value="TreeGrafter"/>
</dbReference>
<evidence type="ECO:0000313" key="10">
    <source>
        <dbReference type="EMBL" id="OAI04369.1"/>
    </source>
</evidence>
<protein>
    <submittedName>
        <fullName evidence="10">DNA-binding response regulator</fullName>
    </submittedName>
</protein>
<dbReference type="GO" id="GO:0000976">
    <property type="term" value="F:transcription cis-regulatory region binding"/>
    <property type="evidence" value="ECO:0007669"/>
    <property type="project" value="TreeGrafter"/>
</dbReference>
<feature type="DNA-binding region" description="OmpR/PhoB-type" evidence="7">
    <location>
        <begin position="124"/>
        <end position="220"/>
    </location>
</feature>
<evidence type="ECO:0000256" key="4">
    <source>
        <dbReference type="ARBA" id="ARBA00023125"/>
    </source>
</evidence>
<gene>
    <name evidence="10" type="ORF">A1332_14490</name>
</gene>
<evidence type="ECO:0000256" key="2">
    <source>
        <dbReference type="ARBA" id="ARBA00023012"/>
    </source>
</evidence>
<dbReference type="SUPFAM" id="SSF52172">
    <property type="entry name" value="CheY-like"/>
    <property type="match status" value="1"/>
</dbReference>
<keyword evidence="5" id="KW-0804">Transcription</keyword>
<dbReference type="Proteomes" id="UP000078090">
    <property type="component" value="Unassembled WGS sequence"/>
</dbReference>
<sequence>MRILLVEDDAVLGDGLSRSLGDWGFDVTLAVTGNYADSALCTQPYDMVILDLGLPDMDGRDVLRQLRARKSAIPVLILTARDGLNDRVGGLELGADDYMTKPFELRELEARVRALLRRSHGGFSHDIVFGRLWLDIRSQQIMTDAMPMTLPPREYGVLEALLLQAGRVVSKDSIAQRLAVRSEELADNAIEVYIHRLRKRLEPLGIGIRTLRGLGYLLEQNDDA</sequence>
<keyword evidence="3" id="KW-0805">Transcription regulation</keyword>
<dbReference type="SMART" id="SM00448">
    <property type="entry name" value="REC"/>
    <property type="match status" value="1"/>
</dbReference>
<dbReference type="CDD" id="cd00383">
    <property type="entry name" value="trans_reg_C"/>
    <property type="match status" value="1"/>
</dbReference>
<dbReference type="GO" id="GO:0006355">
    <property type="term" value="P:regulation of DNA-templated transcription"/>
    <property type="evidence" value="ECO:0007669"/>
    <property type="project" value="InterPro"/>
</dbReference>
<dbReference type="PANTHER" id="PTHR48111:SF67">
    <property type="entry name" value="TRANSCRIPTIONAL REGULATORY PROTEIN TCTD"/>
    <property type="match status" value="1"/>
</dbReference>
<dbReference type="AlphaFoldDB" id="A0A177MHR4"/>
<dbReference type="InterPro" id="IPR011006">
    <property type="entry name" value="CheY-like_superfamily"/>
</dbReference>
<keyword evidence="2" id="KW-0902">Two-component regulatory system</keyword>
<dbReference type="Pfam" id="PF00486">
    <property type="entry name" value="Trans_reg_C"/>
    <property type="match status" value="1"/>
</dbReference>
<evidence type="ECO:0000256" key="5">
    <source>
        <dbReference type="ARBA" id="ARBA00023163"/>
    </source>
</evidence>
<dbReference type="Gene3D" id="3.40.50.2300">
    <property type="match status" value="1"/>
</dbReference>
<dbReference type="Gene3D" id="1.10.10.10">
    <property type="entry name" value="Winged helix-like DNA-binding domain superfamily/Winged helix DNA-binding domain"/>
    <property type="match status" value="1"/>
</dbReference>
<dbReference type="CDD" id="cd17624">
    <property type="entry name" value="REC_OmpR_PmrA-like"/>
    <property type="match status" value="1"/>
</dbReference>
<evidence type="ECO:0000259" key="9">
    <source>
        <dbReference type="PROSITE" id="PS51755"/>
    </source>
</evidence>
<evidence type="ECO:0000256" key="7">
    <source>
        <dbReference type="PROSITE-ProRule" id="PRU01091"/>
    </source>
</evidence>
<evidence type="ECO:0000259" key="8">
    <source>
        <dbReference type="PROSITE" id="PS50110"/>
    </source>
</evidence>
<accession>A0A177MHR4</accession>
<proteinExistence type="predicted"/>
<name>A0A177MHR4_METMH</name>
<comment type="caution">
    <text evidence="10">The sequence shown here is derived from an EMBL/GenBank/DDBJ whole genome shotgun (WGS) entry which is preliminary data.</text>
</comment>
<evidence type="ECO:0000256" key="6">
    <source>
        <dbReference type="PROSITE-ProRule" id="PRU00169"/>
    </source>
</evidence>
<keyword evidence="1 6" id="KW-0597">Phosphoprotein</keyword>
<dbReference type="OrthoDB" id="9802426at2"/>
<dbReference type="Pfam" id="PF00072">
    <property type="entry name" value="Response_reg"/>
    <property type="match status" value="1"/>
</dbReference>
<dbReference type="PROSITE" id="PS51755">
    <property type="entry name" value="OMPR_PHOB"/>
    <property type="match status" value="1"/>
</dbReference>